<evidence type="ECO:0000313" key="3">
    <source>
        <dbReference type="EMBL" id="OQZ90167.1"/>
    </source>
</evidence>
<dbReference type="InterPro" id="IPR029063">
    <property type="entry name" value="SAM-dependent_MTases_sf"/>
</dbReference>
<keyword evidence="2" id="KW-0808">Transferase</keyword>
<dbReference type="Pfam" id="PF13649">
    <property type="entry name" value="Methyltransf_25"/>
    <property type="match status" value="1"/>
</dbReference>
<reference evidence="3 4" key="1">
    <citation type="submission" date="2017-02" db="EMBL/GenBank/DDBJ databases">
        <title>The new phylogeny of genus Mycobacterium.</title>
        <authorList>
            <person name="Tortoli E."/>
            <person name="Trovato A."/>
            <person name="Cirillo D.M."/>
        </authorList>
    </citation>
    <scope>NUCLEOTIDE SEQUENCE [LARGE SCALE GENOMIC DNA]</scope>
    <source>
        <strain evidence="3 4">DSM 45230</strain>
    </source>
</reference>
<reference evidence="2" key="2">
    <citation type="submission" date="2020-07" db="EMBL/GenBank/DDBJ databases">
        <authorList>
            <person name="Pettersson B.M.F."/>
            <person name="Behra P.R.K."/>
            <person name="Ramesh M."/>
            <person name="Das S."/>
            <person name="Dasgupta S."/>
            <person name="Kirsebom L.A."/>
        </authorList>
    </citation>
    <scope>NUCLEOTIDE SEQUENCE</scope>
    <source>
        <strain evidence="2">CCUG 55640</strain>
    </source>
</reference>
<evidence type="ECO:0000313" key="2">
    <source>
        <dbReference type="EMBL" id="MCV7378369.1"/>
    </source>
</evidence>
<name>A0AA42BY50_9MYCO</name>
<accession>A0AA42BY50</accession>
<dbReference type="EMBL" id="JACKVH010000012">
    <property type="protein sequence ID" value="MCV7378369.1"/>
    <property type="molecule type" value="Genomic_DNA"/>
</dbReference>
<sequence length="244" mass="26902">MAATPNTDPYAQSAEFYEVMAIPHWNMKREVLVSALTARGAVTEPVLDIGAGTGLSTTTIADTIPDVPIHAVEPSAGMRAALVSRILGRGDLIDRVTVHPVSIEEVDLPDRVGAAVLMGVIGFLDREARQRFWTELRPRLTPQAPAIVEVMALDQPMSLPEMTIAQQRIGGRENEVRISGEPAGEDAEHWTMRYLVREDDKVVRDFTAEYTWHTVGIAELAQEADAHDMTFQQLHPIIGVLHPR</sequence>
<dbReference type="GO" id="GO:0032259">
    <property type="term" value="P:methylation"/>
    <property type="evidence" value="ECO:0007669"/>
    <property type="project" value="UniProtKB-KW"/>
</dbReference>
<evidence type="ECO:0000313" key="4">
    <source>
        <dbReference type="Proteomes" id="UP000192319"/>
    </source>
</evidence>
<protein>
    <submittedName>
        <fullName evidence="2 3">SAM-dependent methyltransferase</fullName>
    </submittedName>
</protein>
<dbReference type="Proteomes" id="UP001141650">
    <property type="component" value="Unassembled WGS sequence"/>
</dbReference>
<keyword evidence="2" id="KW-0489">Methyltransferase</keyword>
<dbReference type="SUPFAM" id="SSF53335">
    <property type="entry name" value="S-adenosyl-L-methionine-dependent methyltransferases"/>
    <property type="match status" value="1"/>
</dbReference>
<dbReference type="Proteomes" id="UP000192319">
    <property type="component" value="Unassembled WGS sequence"/>
</dbReference>
<feature type="domain" description="Methyltransferase" evidence="1">
    <location>
        <begin position="46"/>
        <end position="142"/>
    </location>
</feature>
<comment type="caution">
    <text evidence="2">The sequence shown here is derived from an EMBL/GenBank/DDBJ whole genome shotgun (WGS) entry which is preliminary data.</text>
</comment>
<gene>
    <name evidence="3" type="ORF">BST11_14285</name>
    <name evidence="2" type="ORF">H7K38_06845</name>
</gene>
<dbReference type="RefSeq" id="WP_083138604.1">
    <property type="nucleotide sequence ID" value="NZ_JACKVH010000012.1"/>
</dbReference>
<dbReference type="AlphaFoldDB" id="A0AA42BY50"/>
<dbReference type="CDD" id="cd02440">
    <property type="entry name" value="AdoMet_MTases"/>
    <property type="match status" value="1"/>
</dbReference>
<dbReference type="Gene3D" id="3.40.50.150">
    <property type="entry name" value="Vaccinia Virus protein VP39"/>
    <property type="match status" value="1"/>
</dbReference>
<reference evidence="2" key="3">
    <citation type="journal article" date="2022" name="BMC Genomics">
        <title>Comparative genome analysis of mycobacteria focusing on tRNA and non-coding RNA.</title>
        <authorList>
            <person name="Behra P.R.K."/>
            <person name="Pettersson B.M.F."/>
            <person name="Ramesh M."/>
            <person name="Das S."/>
            <person name="Dasgupta S."/>
            <person name="Kirsebom L.A."/>
        </authorList>
    </citation>
    <scope>NUCLEOTIDE SEQUENCE</scope>
    <source>
        <strain evidence="2">CCUG 55640</strain>
    </source>
</reference>
<dbReference type="InterPro" id="IPR041698">
    <property type="entry name" value="Methyltransf_25"/>
</dbReference>
<evidence type="ECO:0000313" key="5">
    <source>
        <dbReference type="Proteomes" id="UP001141650"/>
    </source>
</evidence>
<evidence type="ECO:0000259" key="1">
    <source>
        <dbReference type="Pfam" id="PF13649"/>
    </source>
</evidence>
<keyword evidence="4" id="KW-1185">Reference proteome</keyword>
<organism evidence="2 5">
    <name type="scientific">Mycobacterium alsense</name>
    <dbReference type="NCBI Taxonomy" id="324058"/>
    <lineage>
        <taxon>Bacteria</taxon>
        <taxon>Bacillati</taxon>
        <taxon>Actinomycetota</taxon>
        <taxon>Actinomycetes</taxon>
        <taxon>Mycobacteriales</taxon>
        <taxon>Mycobacteriaceae</taxon>
        <taxon>Mycobacterium</taxon>
    </lineage>
</organism>
<dbReference type="GO" id="GO:0008168">
    <property type="term" value="F:methyltransferase activity"/>
    <property type="evidence" value="ECO:0007669"/>
    <property type="project" value="UniProtKB-KW"/>
</dbReference>
<proteinExistence type="predicted"/>
<dbReference type="EMBL" id="MVHD01000022">
    <property type="protein sequence ID" value="OQZ90167.1"/>
    <property type="molecule type" value="Genomic_DNA"/>
</dbReference>